<organism evidence="1">
    <name type="scientific">uncultured Citrobacter sp</name>
    <dbReference type="NCBI Taxonomy" id="200446"/>
    <lineage>
        <taxon>Bacteria</taxon>
        <taxon>Pseudomonadati</taxon>
        <taxon>Pseudomonadota</taxon>
        <taxon>Gammaproteobacteria</taxon>
        <taxon>Enterobacterales</taxon>
        <taxon>Enterobacteriaceae</taxon>
        <taxon>Citrobacter</taxon>
        <taxon>environmental samples</taxon>
    </lineage>
</organism>
<sequence>MHVLKVLAADVERAFLTVIFNEVLMTTTDFMEEQEVFDLLKKKKTAIWRLRKEHGFPQPVLTYPTRYSRKAVTRWIEEGGINRSI</sequence>
<dbReference type="EMBL" id="FLUB01000004">
    <property type="protein sequence ID" value="SBV61260.1"/>
    <property type="molecule type" value="Genomic_DNA"/>
</dbReference>
<gene>
    <name evidence="1" type="ORF">KM92CIT3_120049</name>
</gene>
<name>A0A212I3I1_9ENTR</name>
<protein>
    <submittedName>
        <fullName evidence="1">50s ribosomal protein l7 l12</fullName>
    </submittedName>
</protein>
<proteinExistence type="predicted"/>
<accession>A0A212I3I1</accession>
<keyword evidence="1" id="KW-0689">Ribosomal protein</keyword>
<reference evidence="1" key="1">
    <citation type="submission" date="2016-04" db="EMBL/GenBank/DDBJ databases">
        <authorList>
            <person name="Evans L.H."/>
            <person name="Alamgir A."/>
            <person name="Owens N."/>
            <person name="Weber N.D."/>
            <person name="Virtaneva K."/>
            <person name="Barbian K."/>
            <person name="Babar A."/>
            <person name="Rosenke K."/>
        </authorList>
    </citation>
    <scope>NUCLEOTIDE SEQUENCE</scope>
    <source>
        <strain evidence="1">92-3</strain>
    </source>
</reference>
<dbReference type="AlphaFoldDB" id="A0A212I3I1"/>
<dbReference type="GO" id="GO:0005840">
    <property type="term" value="C:ribosome"/>
    <property type="evidence" value="ECO:0007669"/>
    <property type="project" value="UniProtKB-KW"/>
</dbReference>
<evidence type="ECO:0000313" key="1">
    <source>
        <dbReference type="EMBL" id="SBV61260.1"/>
    </source>
</evidence>
<keyword evidence="1" id="KW-0687">Ribonucleoprotein</keyword>